<gene>
    <name evidence="1" type="ORF">PEVE_00041815</name>
</gene>
<dbReference type="Proteomes" id="UP001159427">
    <property type="component" value="Unassembled WGS sequence"/>
</dbReference>
<name>A0ABN8PFG6_9CNID</name>
<evidence type="ECO:0000313" key="1">
    <source>
        <dbReference type="EMBL" id="CAH3140452.1"/>
    </source>
</evidence>
<keyword evidence="2" id="KW-1185">Reference proteome</keyword>
<organism evidence="1 2">
    <name type="scientific">Porites evermanni</name>
    <dbReference type="NCBI Taxonomy" id="104178"/>
    <lineage>
        <taxon>Eukaryota</taxon>
        <taxon>Metazoa</taxon>
        <taxon>Cnidaria</taxon>
        <taxon>Anthozoa</taxon>
        <taxon>Hexacorallia</taxon>
        <taxon>Scleractinia</taxon>
        <taxon>Fungiina</taxon>
        <taxon>Poritidae</taxon>
        <taxon>Porites</taxon>
    </lineage>
</organism>
<reference evidence="1 2" key="1">
    <citation type="submission" date="2022-05" db="EMBL/GenBank/DDBJ databases">
        <authorList>
            <consortium name="Genoscope - CEA"/>
            <person name="William W."/>
        </authorList>
    </citation>
    <scope>NUCLEOTIDE SEQUENCE [LARGE SCALE GENOMIC DNA]</scope>
</reference>
<evidence type="ECO:0000313" key="2">
    <source>
        <dbReference type="Proteomes" id="UP001159427"/>
    </source>
</evidence>
<comment type="caution">
    <text evidence="1">The sequence shown here is derived from an EMBL/GenBank/DDBJ whole genome shotgun (WGS) entry which is preliminary data.</text>
</comment>
<proteinExistence type="predicted"/>
<protein>
    <submittedName>
        <fullName evidence="1">Uncharacterized protein</fullName>
    </submittedName>
</protein>
<sequence length="138" mass="16176">EEDRWYVCTILTCEKDGYSVTFDGWSRKFDTVLAPAFVRLRSTIDSRKRKPWTPSINFNKLLPDDEISIDVEGSRKQALVRVVDPFREQLTIECESVYLTVAFSDVPSVMWSNEKDLLLHTSLQYPNQRQHHHKCRSL</sequence>
<feature type="non-terminal residue" evidence="1">
    <location>
        <position position="1"/>
    </location>
</feature>
<accession>A0ABN8PFG6</accession>
<dbReference type="EMBL" id="CALNXI010000801">
    <property type="protein sequence ID" value="CAH3140452.1"/>
    <property type="molecule type" value="Genomic_DNA"/>
</dbReference>